<name>R1H059_BOTPV</name>
<dbReference type="HOGENOM" id="CLU_001688_2_0_1"/>
<dbReference type="KEGG" id="npa:UCRNP2_1441"/>
<dbReference type="OMA" id="CQWELDP"/>
<dbReference type="PANTHER" id="PTHR15704">
    <property type="entry name" value="SUPERKILLER 3 PROTEIN-RELATED"/>
    <property type="match status" value="1"/>
</dbReference>
<dbReference type="GO" id="GO:0055087">
    <property type="term" value="C:Ski complex"/>
    <property type="evidence" value="ECO:0007669"/>
    <property type="project" value="InterPro"/>
</dbReference>
<feature type="domain" description="SPIN90/Ldb17 leucine-rich" evidence="5">
    <location>
        <begin position="189"/>
        <end position="329"/>
    </location>
</feature>
<evidence type="ECO:0000259" key="5">
    <source>
        <dbReference type="Pfam" id="PF09431"/>
    </source>
</evidence>
<dbReference type="EMBL" id="KB915818">
    <property type="protein sequence ID" value="EOD51784.1"/>
    <property type="molecule type" value="Genomic_DNA"/>
</dbReference>
<dbReference type="PANTHER" id="PTHR15704:SF7">
    <property type="entry name" value="SUPERKILLER COMPLEX PROTEIN 3"/>
    <property type="match status" value="1"/>
</dbReference>
<organism evidence="6 7">
    <name type="scientific">Botryosphaeria parva (strain UCR-NP2)</name>
    <name type="common">Grapevine canker fungus</name>
    <name type="synonym">Neofusicoccum parvum</name>
    <dbReference type="NCBI Taxonomy" id="1287680"/>
    <lineage>
        <taxon>Eukaryota</taxon>
        <taxon>Fungi</taxon>
        <taxon>Dikarya</taxon>
        <taxon>Ascomycota</taxon>
        <taxon>Pezizomycotina</taxon>
        <taxon>Dothideomycetes</taxon>
        <taxon>Dothideomycetes incertae sedis</taxon>
        <taxon>Botryosphaeriales</taxon>
        <taxon>Botryosphaeriaceae</taxon>
        <taxon>Neofusicoccum</taxon>
    </lineage>
</organism>
<dbReference type="Pfam" id="PF09431">
    <property type="entry name" value="SPIN90_LRD"/>
    <property type="match status" value="1"/>
</dbReference>
<protein>
    <submittedName>
        <fullName evidence="6">Putative translation repressor antiviral protein ski3 protein</fullName>
    </submittedName>
</protein>
<dbReference type="eggNOG" id="KOG4035">
    <property type="taxonomic scope" value="Eukaryota"/>
</dbReference>
<gene>
    <name evidence="6" type="ORF">UCRNP2_1441</name>
</gene>
<evidence type="ECO:0000256" key="4">
    <source>
        <dbReference type="SAM" id="MobiDB-lite"/>
    </source>
</evidence>
<feature type="repeat" description="TPR" evidence="3">
    <location>
        <begin position="1087"/>
        <end position="1120"/>
    </location>
</feature>
<dbReference type="InterPro" id="IPR019734">
    <property type="entry name" value="TPR_rpt"/>
</dbReference>
<feature type="repeat" description="TPR" evidence="3">
    <location>
        <begin position="1011"/>
        <end position="1044"/>
    </location>
</feature>
<dbReference type="eggNOG" id="KOG1127">
    <property type="taxonomic scope" value="Eukaryota"/>
</dbReference>
<dbReference type="Pfam" id="PF18833">
    <property type="entry name" value="TPR_22"/>
    <property type="match status" value="1"/>
</dbReference>
<evidence type="ECO:0000256" key="2">
    <source>
        <dbReference type="ARBA" id="ARBA00022803"/>
    </source>
</evidence>
<dbReference type="PROSITE" id="PS50005">
    <property type="entry name" value="TPR"/>
    <property type="match status" value="4"/>
</dbReference>
<dbReference type="GO" id="GO:0006401">
    <property type="term" value="P:RNA catabolic process"/>
    <property type="evidence" value="ECO:0007669"/>
    <property type="project" value="InterPro"/>
</dbReference>
<feature type="repeat" description="TPR" evidence="3">
    <location>
        <begin position="814"/>
        <end position="847"/>
    </location>
</feature>
<dbReference type="Gene3D" id="1.25.40.10">
    <property type="entry name" value="Tetratricopeptide repeat domain"/>
    <property type="match status" value="6"/>
</dbReference>
<keyword evidence="1" id="KW-0677">Repeat</keyword>
<dbReference type="InterPro" id="IPR039226">
    <property type="entry name" value="Ski3/TTC37"/>
</dbReference>
<evidence type="ECO:0000256" key="3">
    <source>
        <dbReference type="PROSITE-ProRule" id="PRU00339"/>
    </source>
</evidence>
<dbReference type="Pfam" id="PF13432">
    <property type="entry name" value="TPR_16"/>
    <property type="match status" value="2"/>
</dbReference>
<dbReference type="SUPFAM" id="SSF48371">
    <property type="entry name" value="ARM repeat"/>
    <property type="match status" value="1"/>
</dbReference>
<evidence type="ECO:0000256" key="1">
    <source>
        <dbReference type="ARBA" id="ARBA00022737"/>
    </source>
</evidence>
<proteinExistence type="predicted"/>
<dbReference type="OrthoDB" id="421075at2759"/>
<dbReference type="SMART" id="SM00028">
    <property type="entry name" value="TPR"/>
    <property type="match status" value="13"/>
</dbReference>
<dbReference type="InterPro" id="IPR016024">
    <property type="entry name" value="ARM-type_fold"/>
</dbReference>
<feature type="region of interest" description="Disordered" evidence="4">
    <location>
        <begin position="691"/>
        <end position="713"/>
    </location>
</feature>
<dbReference type="Pfam" id="PF13174">
    <property type="entry name" value="TPR_6"/>
    <property type="match status" value="1"/>
</dbReference>
<dbReference type="InterPro" id="IPR018556">
    <property type="entry name" value="SPIN90/Ldb17_LRD"/>
</dbReference>
<accession>R1H059</accession>
<dbReference type="InterPro" id="IPR011990">
    <property type="entry name" value="TPR-like_helical_dom_sf"/>
</dbReference>
<sequence>MEFEVSYSLDNADQFWEELDDIVSARYDSHEAIDNTLRSYLSFASNFHEEYLQSEEDIKQCACKLLGAPVFYKNKPYVRRQFVFCLLQEDEPPTLEIVAAVLLLDGLADVDDQQVFHMMKKEGAFPRLVELIKTTNADEHKDLHRLLLQLVYEMSRIQRLAPEDIGVVDDAFVLCLFQTVEELFGDPNDPFCYHVIRVLLVLNEQYFVANIPTPAVPLTNRVIKALSTHGHIYKTFGENMILLLNRETEASLTLLILKLLYLLFLNEKTCDYFYTNDLHVLIDIIIRNLLDLPSDDTASAAIRHTYLRVLHPLLANSQVNRPPHYKPDELLKMLDYLSQTNDNPWRHFEANDETTIRLAKRLNPPPAMAPSSTKAALKAAKAALDAQKWDDAIAQAEQVLESDPHNYFARLFLGRALDKKGSPAAAATAYDAAAALKPDDDQAWLGLRSLYERLAAARVDEHTTVGLRLAEIYAAQDDAHRAQIAVDKAVDLARAHGSKQQYKRALELYLPTSPVYGFLEGRVPHPAATYTRIADIVEAEEKERVNKEIGERRTRLGARIGQVTTEVKREVYGQSPLEELYQSIVDWTGDDEVRRAYEEKLLLRAYEVLAVLPSGKKDEKREQVVKLAHGMVIIKHPFALAWRIELEWRDVESFQEFDANVVREFVEFFPDDGLARVLKGYLTSEITPFPLKLPQEPKEEEEKKEEEEPPLSAEDRLLLMTDGLDDAKQSTLAHRLMGEYYLHLEEVESSVEVTRKGLKLLTSEAQKSGLGFQNNKDAINSILATSLIQYQSPKNHPEAKSLFHDILKRKQTFTPALIGVGLILEEEEEYSEAIDFLSRALARDPENARIGAETAWCKALTGDHTMALSELESHLEKMKTTDPRSRELRALTLYRIGICIWETDPTRQARKDRTGAYASFIQAIKTNPNLAPAYTSLGIFYQDYARDKKRARQCFQKAFELSASELEAAERLARSFADQGEWDIVEVIAQRAIDSGKCRPAPGSKKKKGVSWPFSAMGIVQMNKQEYNKSVYSFLSALRISPDDYHSYVGLGESYHNSGRYNSALRTFRYAEDPTDGVQMKKPAENWFTKYMLANVNRELGQYDEAIDGYKEVLETRPNEFGVQIALLQTLVERGWRQVETSFFGKAADSALEAIDVAKAVAEYKPEAFNLWKAVGDACSLFSWVQSRIKDLPFEKVKVLLETDIDAKEFDLFSDNDGVGQAQLSSLSDQSEDATAPVQRCLESAILAQKRAIYACAHDIHAQAVAWYNLGWTEYRTYVCCEQDVDPSKQGKKSLKLLKAAMRCFKRAIELEAGNAEFWNALGIVTTQLNPRVAQHSIVRSLHLNERNVKAWVNLGTLCLLQNDYELAHTAFARAQSTDPDYAQAWLGEGLIALLWGDAKEALSHFTHAFEISDAASLVVKRQYAVSTFDHLLSSPAASNDITKLIQPLFALQQLYSQKSTDIPHRHLAALYLERVGNFDAAIEALDEICTNAEAEFEVSESPEALSRFAQAKTDLARNRLAASDFSTASEDAETALDLTSEEGGGMSADTRRKVRLAARLTAGLSQYYLNDMDAAIDHFRTALQDSGSAPDVVCSLAEVLWAKGGAEEKNVARDQLFECVADHPDHVGAVVLLGAMASLDEDSDTMDAVRDDLQALRTRPDLDTHQLRRIEKVLDAIASLSSTGDQANVEVQTEIQTSIMLAPHQPHGWSQLADLVADGRKEEIGGDEEVFPAKMALVTAKRAVPPHGPLSAEELAQAFAGAGTVADTQRAVISS</sequence>
<keyword evidence="2 3" id="KW-0802">TPR repeat</keyword>
<dbReference type="SUPFAM" id="SSF48452">
    <property type="entry name" value="TPR-like"/>
    <property type="match status" value="5"/>
</dbReference>
<evidence type="ECO:0000313" key="7">
    <source>
        <dbReference type="Proteomes" id="UP000013521"/>
    </source>
</evidence>
<reference evidence="7" key="1">
    <citation type="journal article" date="2013" name="Genome Announc.">
        <title>Draft genome sequence of Neofusicoccum parvum isolate UCR-NP2, a fungal vascular pathogen associated with grapevine cankers.</title>
        <authorList>
            <person name="Blanco-Ulate B."/>
            <person name="Rolshausen P."/>
            <person name="Cantu D."/>
        </authorList>
    </citation>
    <scope>NUCLEOTIDE SEQUENCE [LARGE SCALE GENOMIC DNA]</scope>
    <source>
        <strain evidence="7">UCR-NP2</strain>
    </source>
</reference>
<dbReference type="Proteomes" id="UP000013521">
    <property type="component" value="Unassembled WGS sequence"/>
</dbReference>
<dbReference type="STRING" id="1287680.R1H059"/>
<dbReference type="InterPro" id="IPR040962">
    <property type="entry name" value="TPR_22"/>
</dbReference>
<evidence type="ECO:0000313" key="6">
    <source>
        <dbReference type="EMBL" id="EOD51784.1"/>
    </source>
</evidence>
<feature type="repeat" description="TPR" evidence="3">
    <location>
        <begin position="1349"/>
        <end position="1382"/>
    </location>
</feature>